<dbReference type="Pfam" id="PF07336">
    <property type="entry name" value="ABATE"/>
    <property type="match status" value="1"/>
</dbReference>
<proteinExistence type="predicted"/>
<dbReference type="PANTHER" id="PTHR35525:SF3">
    <property type="entry name" value="BLL6575 PROTEIN"/>
    <property type="match status" value="1"/>
</dbReference>
<dbReference type="InterPro" id="IPR021005">
    <property type="entry name" value="Znf_CGNR"/>
</dbReference>
<dbReference type="Gene3D" id="1.10.3300.10">
    <property type="entry name" value="Jann2411-like domain"/>
    <property type="match status" value="1"/>
</dbReference>
<gene>
    <name evidence="2" type="ORF">BJ992_003310</name>
</gene>
<protein>
    <submittedName>
        <fullName evidence="2">Putative RNA-binding Zn ribbon-like protein</fullName>
    </submittedName>
</protein>
<dbReference type="RefSeq" id="WP_184981918.1">
    <property type="nucleotide sequence ID" value="NZ_BAAALO010000090.1"/>
</dbReference>
<dbReference type="AlphaFoldDB" id="A0A7X0IES1"/>
<name>A0A7X0IES1_9ACTN</name>
<reference evidence="2 3" key="1">
    <citation type="submission" date="2020-08" db="EMBL/GenBank/DDBJ databases">
        <title>Sequencing the genomes of 1000 actinobacteria strains.</title>
        <authorList>
            <person name="Klenk H.-P."/>
        </authorList>
    </citation>
    <scope>NUCLEOTIDE SEQUENCE [LARGE SCALE GENOMIC DNA]</scope>
    <source>
        <strain evidence="2 3">DSM 44936</strain>
    </source>
</reference>
<evidence type="ECO:0000259" key="1">
    <source>
        <dbReference type="Pfam" id="PF11706"/>
    </source>
</evidence>
<dbReference type="InterPro" id="IPR023286">
    <property type="entry name" value="ABATE_dom_sf"/>
</dbReference>
<keyword evidence="3" id="KW-1185">Reference proteome</keyword>
<accession>A0A7X0IES1</accession>
<dbReference type="PANTHER" id="PTHR35525">
    <property type="entry name" value="BLL6575 PROTEIN"/>
    <property type="match status" value="1"/>
</dbReference>
<feature type="domain" description="Zinc finger CGNR" evidence="1">
    <location>
        <begin position="165"/>
        <end position="210"/>
    </location>
</feature>
<organism evidence="2 3">
    <name type="scientific">Sphaerisporangium rubeum</name>
    <dbReference type="NCBI Taxonomy" id="321317"/>
    <lineage>
        <taxon>Bacteria</taxon>
        <taxon>Bacillati</taxon>
        <taxon>Actinomycetota</taxon>
        <taxon>Actinomycetes</taxon>
        <taxon>Streptosporangiales</taxon>
        <taxon>Streptosporangiaceae</taxon>
        <taxon>Sphaerisporangium</taxon>
    </lineage>
</organism>
<evidence type="ECO:0000313" key="3">
    <source>
        <dbReference type="Proteomes" id="UP000555564"/>
    </source>
</evidence>
<sequence>MRPDVWQLPLVGGHPAFDLVNTVEPRDGAPPHDHLSGPAALLGWTVAAGLIDGDEAGRAGQVWRDDPVAAEAGLAAVRDVRESLRLVMFALVPGGEAPADPVATGAALVRLHERWAGAAGRAALVLGGGDRPGVRLTYGTVPAMLIPDRVAEAALDVLRTADLTRVRRCPVADGGCDWLFLDHSRNGSRRWCSMADCGTSAKARRLTERRRAARTGA</sequence>
<dbReference type="InterPro" id="IPR010852">
    <property type="entry name" value="ABATE"/>
</dbReference>
<evidence type="ECO:0000313" key="2">
    <source>
        <dbReference type="EMBL" id="MBB6473879.1"/>
    </source>
</evidence>
<dbReference type="Proteomes" id="UP000555564">
    <property type="component" value="Unassembled WGS sequence"/>
</dbReference>
<dbReference type="EMBL" id="JACHIU010000001">
    <property type="protein sequence ID" value="MBB6473879.1"/>
    <property type="molecule type" value="Genomic_DNA"/>
</dbReference>
<comment type="caution">
    <text evidence="2">The sequence shown here is derived from an EMBL/GenBank/DDBJ whole genome shotgun (WGS) entry which is preliminary data.</text>
</comment>
<dbReference type="Pfam" id="PF11706">
    <property type="entry name" value="zf-CGNR"/>
    <property type="match status" value="1"/>
</dbReference>
<dbReference type="SUPFAM" id="SSF160904">
    <property type="entry name" value="Jann2411-like"/>
    <property type="match status" value="1"/>
</dbReference>